<dbReference type="RefSeq" id="WP_144302078.1">
    <property type="nucleotide sequence ID" value="NZ_QMIE01000003.1"/>
</dbReference>
<evidence type="ECO:0000256" key="3">
    <source>
        <dbReference type="ARBA" id="ARBA00023014"/>
    </source>
</evidence>
<dbReference type="PROSITE" id="PS00198">
    <property type="entry name" value="4FE4S_FER_1"/>
    <property type="match status" value="1"/>
</dbReference>
<dbReference type="GO" id="GO:0046872">
    <property type="term" value="F:metal ion binding"/>
    <property type="evidence" value="ECO:0007669"/>
    <property type="project" value="UniProtKB-KW"/>
</dbReference>
<gene>
    <name evidence="5" type="ORF">DPQ33_04900</name>
</gene>
<evidence type="ECO:0000256" key="2">
    <source>
        <dbReference type="ARBA" id="ARBA00023004"/>
    </source>
</evidence>
<sequence>MHDTRLVRQELEEQARAWGADCVAVADTVRLQGLETEPADLLHGYQRAVSMAVHLADGIMDPITDGPTPLYSSHYQRVNALLDDIAIRATGLLQSHGAKALPIPASQILCEERYYSYISHKAVAIAAGLGWQGKSLLLVTPQYGPRVRLVTVLTDMALPADEPSKNRCGTCTFCADACPSGAIKNVNTDLHYATRNEAIDLDACVKQLKRFGELEHINPYLCGVCVAACPWGRKKAKRCSWVAE</sequence>
<name>A0A7M3MIM8_9BACT</name>
<keyword evidence="1" id="KW-0479">Metal-binding</keyword>
<accession>A0A7M3MIM8</accession>
<evidence type="ECO:0000259" key="4">
    <source>
        <dbReference type="PROSITE" id="PS51379"/>
    </source>
</evidence>
<dbReference type="PANTHER" id="PTHR42827">
    <property type="entry name" value="IRON-SULFUR CLUSTER-BINDING PROTEIN-RELATED"/>
    <property type="match status" value="1"/>
</dbReference>
<dbReference type="EMBL" id="QMIE01000003">
    <property type="protein sequence ID" value="TVM18954.1"/>
    <property type="molecule type" value="Genomic_DNA"/>
</dbReference>
<dbReference type="OrthoDB" id="9815745at2"/>
<dbReference type="Proteomes" id="UP000448292">
    <property type="component" value="Unassembled WGS sequence"/>
</dbReference>
<protein>
    <submittedName>
        <fullName evidence="5">Epoxyqueuosine reductase</fullName>
    </submittedName>
</protein>
<dbReference type="InterPro" id="IPR017900">
    <property type="entry name" value="4Fe4S_Fe_S_CS"/>
</dbReference>
<organism evidence="5 6">
    <name type="scientific">Oceanidesulfovibrio indonesiensis</name>
    <dbReference type="NCBI Taxonomy" id="54767"/>
    <lineage>
        <taxon>Bacteria</taxon>
        <taxon>Pseudomonadati</taxon>
        <taxon>Thermodesulfobacteriota</taxon>
        <taxon>Desulfovibrionia</taxon>
        <taxon>Desulfovibrionales</taxon>
        <taxon>Desulfovibrionaceae</taxon>
        <taxon>Oceanidesulfovibrio</taxon>
    </lineage>
</organism>
<dbReference type="GO" id="GO:0051536">
    <property type="term" value="F:iron-sulfur cluster binding"/>
    <property type="evidence" value="ECO:0007669"/>
    <property type="project" value="UniProtKB-KW"/>
</dbReference>
<dbReference type="SUPFAM" id="SSF46548">
    <property type="entry name" value="alpha-helical ferredoxin"/>
    <property type="match status" value="1"/>
</dbReference>
<reference evidence="5 6" key="1">
    <citation type="submission" date="2018-06" db="EMBL/GenBank/DDBJ databases">
        <title>Complete genome of Desulfovibrio indonesiensis P37SLT.</title>
        <authorList>
            <person name="Crispim J.S."/>
            <person name="Vidigal P.M.P."/>
            <person name="Silva L.C.F."/>
            <person name="Laguardia C.N."/>
            <person name="Araujo L.C."/>
            <person name="Dias R.S."/>
            <person name="Sousa M.P."/>
            <person name="Paula S.O."/>
            <person name="Silva C."/>
        </authorList>
    </citation>
    <scope>NUCLEOTIDE SEQUENCE [LARGE SCALE GENOMIC DNA]</scope>
    <source>
        <strain evidence="5 6">P37SLT</strain>
    </source>
</reference>
<comment type="caution">
    <text evidence="5">The sequence shown here is derived from an EMBL/GenBank/DDBJ whole genome shotgun (WGS) entry which is preliminary data.</text>
</comment>
<keyword evidence="3" id="KW-0411">Iron-sulfur</keyword>
<keyword evidence="6" id="KW-1185">Reference proteome</keyword>
<evidence type="ECO:0000313" key="5">
    <source>
        <dbReference type="EMBL" id="TVM18954.1"/>
    </source>
</evidence>
<dbReference type="AlphaFoldDB" id="A0A7M3MIM8"/>
<dbReference type="Gene3D" id="3.30.70.20">
    <property type="match status" value="1"/>
</dbReference>
<keyword evidence="2" id="KW-0408">Iron</keyword>
<dbReference type="PROSITE" id="PS51379">
    <property type="entry name" value="4FE4S_FER_2"/>
    <property type="match status" value="1"/>
</dbReference>
<evidence type="ECO:0000256" key="1">
    <source>
        <dbReference type="ARBA" id="ARBA00022723"/>
    </source>
</evidence>
<feature type="domain" description="4Fe-4S ferredoxin-type" evidence="4">
    <location>
        <begin position="159"/>
        <end position="188"/>
    </location>
</feature>
<dbReference type="PANTHER" id="PTHR42827:SF1">
    <property type="entry name" value="IRON-SULFUR CLUSTER-BINDING PROTEIN"/>
    <property type="match status" value="1"/>
</dbReference>
<evidence type="ECO:0000313" key="6">
    <source>
        <dbReference type="Proteomes" id="UP000448292"/>
    </source>
</evidence>
<dbReference type="InterPro" id="IPR017896">
    <property type="entry name" value="4Fe4S_Fe-S-bd"/>
</dbReference>
<dbReference type="Pfam" id="PF13484">
    <property type="entry name" value="Fer4_16"/>
    <property type="match status" value="1"/>
</dbReference>
<proteinExistence type="predicted"/>